<evidence type="ECO:0000313" key="3">
    <source>
        <dbReference type="EMBL" id="OQD57001.1"/>
    </source>
</evidence>
<evidence type="ECO:0008006" key="5">
    <source>
        <dbReference type="Google" id="ProtNLM"/>
    </source>
</evidence>
<protein>
    <recommendedName>
        <fullName evidence="5">DUF3040 domain-containing protein</fullName>
    </recommendedName>
</protein>
<keyword evidence="2" id="KW-0812">Transmembrane</keyword>
<dbReference type="Pfam" id="PF11239">
    <property type="entry name" value="DUF3040"/>
    <property type="match status" value="1"/>
</dbReference>
<comment type="caution">
    <text evidence="3">The sequence shown here is derived from an EMBL/GenBank/DDBJ whole genome shotgun (WGS) entry which is preliminary data.</text>
</comment>
<accession>A0A1V6MX15</accession>
<dbReference type="RefSeq" id="WP_073491775.1">
    <property type="nucleotide sequence ID" value="NZ_MPOH02000006.1"/>
</dbReference>
<organism evidence="3 4">
    <name type="scientific">Streptomyces phaeoluteigriseus</name>
    <dbReference type="NCBI Taxonomy" id="114686"/>
    <lineage>
        <taxon>Bacteria</taxon>
        <taxon>Bacillati</taxon>
        <taxon>Actinomycetota</taxon>
        <taxon>Actinomycetes</taxon>
        <taxon>Kitasatosporales</taxon>
        <taxon>Streptomycetaceae</taxon>
        <taxon>Streptomyces</taxon>
        <taxon>Streptomyces aurantiacus group</taxon>
    </lineage>
</organism>
<gene>
    <name evidence="3" type="ORF">BM536_006515</name>
</gene>
<evidence type="ECO:0000256" key="2">
    <source>
        <dbReference type="SAM" id="Phobius"/>
    </source>
</evidence>
<dbReference type="AlphaFoldDB" id="A0A1V6MX15"/>
<feature type="region of interest" description="Disordered" evidence="1">
    <location>
        <begin position="1"/>
        <end position="37"/>
    </location>
</feature>
<feature type="compositionally biased region" description="Basic and acidic residues" evidence="1">
    <location>
        <begin position="17"/>
        <end position="29"/>
    </location>
</feature>
<proteinExistence type="predicted"/>
<dbReference type="Proteomes" id="UP000184286">
    <property type="component" value="Unassembled WGS sequence"/>
</dbReference>
<reference evidence="4" key="1">
    <citation type="submission" date="2016-11" db="EMBL/GenBank/DDBJ databases">
        <authorList>
            <person name="Schniete J.K."/>
            <person name="Salih T."/>
            <person name="Algora Gallardo L."/>
            <person name="Martinez Fernandez S."/>
            <person name="Herron P.R."/>
        </authorList>
    </citation>
    <scope>NUCLEOTIDE SEQUENCE [LARGE SCALE GENOMIC DNA]</scope>
    <source>
        <strain evidence="4">DSM 41896</strain>
    </source>
</reference>
<name>A0A1V6MX15_9ACTN</name>
<sequence>MPQSDDECPAVLQGQLARDEQPARDDPHPARPRSRRRTGAWWTLAAGLAALVVGVALPQGLLIATGLVLAGIGVQLFDARSDAAGGRPGRPSG</sequence>
<evidence type="ECO:0000256" key="1">
    <source>
        <dbReference type="SAM" id="MobiDB-lite"/>
    </source>
</evidence>
<dbReference type="InterPro" id="IPR021401">
    <property type="entry name" value="DUF3040"/>
</dbReference>
<reference evidence="3 4" key="2">
    <citation type="submission" date="2017-02" db="EMBL/GenBank/DDBJ databases">
        <title>Draft genome sequence of Streptomyces phaeoluteigriseus type strain DSM41896.</title>
        <authorList>
            <person name="Salih T.S."/>
            <person name="Algora Gallardo L."/>
            <person name="Melo Santos T."/>
            <person name="Filgueira Martinez S."/>
            <person name="Herron P.R."/>
        </authorList>
    </citation>
    <scope>NUCLEOTIDE SEQUENCE [LARGE SCALE GENOMIC DNA]</scope>
    <source>
        <strain evidence="3 4">DSM 41896</strain>
    </source>
</reference>
<keyword evidence="2" id="KW-1133">Transmembrane helix</keyword>
<dbReference type="EMBL" id="MPOH02000006">
    <property type="protein sequence ID" value="OQD57001.1"/>
    <property type="molecule type" value="Genomic_DNA"/>
</dbReference>
<feature type="transmembrane region" description="Helical" evidence="2">
    <location>
        <begin position="41"/>
        <end position="72"/>
    </location>
</feature>
<evidence type="ECO:0000313" key="4">
    <source>
        <dbReference type="Proteomes" id="UP000184286"/>
    </source>
</evidence>
<keyword evidence="2" id="KW-0472">Membrane</keyword>